<dbReference type="SMART" id="SM00254">
    <property type="entry name" value="ShKT"/>
    <property type="match status" value="2"/>
</dbReference>
<sequence>MFRALVVLLALLYSAYGQCPAGYTDAGLPCFTGSPSECPSSATQTCFNSECCTNPTTTTTTTVAGGTTTTAAGGTTTTTAGGSAGTCADNSTTCTAWASNGFCSSTFYSTAQKQSYCAKTCGLCAASATTTTTAVTITTTTTAKTCSDNSTSCTTWSSNGFCTSTFYTVTQRCQYCGKTCNLCGKC</sequence>
<keyword evidence="4" id="KW-1185">Reference proteome</keyword>
<feature type="chain" id="PRO_5037079125" evidence="2">
    <location>
        <begin position="18"/>
        <end position="186"/>
    </location>
</feature>
<dbReference type="AlphaFoldDB" id="A0A914DXJ9"/>
<name>A0A914DXJ9_9BILA</name>
<dbReference type="WBParaSite" id="ACRNAN_scaffold4328.g25583.t1">
    <property type="protein sequence ID" value="ACRNAN_scaffold4328.g25583.t1"/>
    <property type="gene ID" value="ACRNAN_scaffold4328.g25583"/>
</dbReference>
<evidence type="ECO:0000313" key="4">
    <source>
        <dbReference type="Proteomes" id="UP000887540"/>
    </source>
</evidence>
<evidence type="ECO:0000313" key="5">
    <source>
        <dbReference type="WBParaSite" id="ACRNAN_scaffold4328.g25583.t1"/>
    </source>
</evidence>
<evidence type="ECO:0000256" key="2">
    <source>
        <dbReference type="SAM" id="SignalP"/>
    </source>
</evidence>
<dbReference type="Gene3D" id="1.10.10.1940">
    <property type="match status" value="2"/>
</dbReference>
<dbReference type="InterPro" id="IPR003582">
    <property type="entry name" value="ShKT_dom"/>
</dbReference>
<organism evidence="4 5">
    <name type="scientific">Acrobeloides nanus</name>
    <dbReference type="NCBI Taxonomy" id="290746"/>
    <lineage>
        <taxon>Eukaryota</taxon>
        <taxon>Metazoa</taxon>
        <taxon>Ecdysozoa</taxon>
        <taxon>Nematoda</taxon>
        <taxon>Chromadorea</taxon>
        <taxon>Rhabditida</taxon>
        <taxon>Tylenchina</taxon>
        <taxon>Cephalobomorpha</taxon>
        <taxon>Cephaloboidea</taxon>
        <taxon>Cephalobidae</taxon>
        <taxon>Acrobeloides</taxon>
    </lineage>
</organism>
<reference evidence="5" key="1">
    <citation type="submission" date="2022-11" db="UniProtKB">
        <authorList>
            <consortium name="WormBaseParasite"/>
        </authorList>
    </citation>
    <scope>IDENTIFICATION</scope>
</reference>
<dbReference type="PANTHER" id="PTHR21724">
    <property type="entry name" value="SHKT DOMAIN-CONTAINING PROTEIN"/>
    <property type="match status" value="1"/>
</dbReference>
<feature type="signal peptide" evidence="2">
    <location>
        <begin position="1"/>
        <end position="17"/>
    </location>
</feature>
<accession>A0A914DXJ9</accession>
<feature type="domain" description="ShKT" evidence="3">
    <location>
        <begin position="87"/>
        <end position="124"/>
    </location>
</feature>
<dbReference type="Proteomes" id="UP000887540">
    <property type="component" value="Unplaced"/>
</dbReference>
<dbReference type="PANTHER" id="PTHR21724:SF0">
    <property type="entry name" value="SHKT DOMAIN-CONTAINING PROTEIN"/>
    <property type="match status" value="1"/>
</dbReference>
<dbReference type="PROSITE" id="PS51670">
    <property type="entry name" value="SHKT"/>
    <property type="match status" value="2"/>
</dbReference>
<keyword evidence="2" id="KW-0732">Signal</keyword>
<comment type="caution">
    <text evidence="1">Lacks conserved residue(s) required for the propagation of feature annotation.</text>
</comment>
<protein>
    <submittedName>
        <fullName evidence="5">ShKT domain-containing protein</fullName>
    </submittedName>
</protein>
<evidence type="ECO:0000259" key="3">
    <source>
        <dbReference type="PROSITE" id="PS51670"/>
    </source>
</evidence>
<feature type="domain" description="ShKT" evidence="3">
    <location>
        <begin position="146"/>
        <end position="183"/>
    </location>
</feature>
<proteinExistence type="predicted"/>
<evidence type="ECO:0000256" key="1">
    <source>
        <dbReference type="PROSITE-ProRule" id="PRU01005"/>
    </source>
</evidence>
<dbReference type="Pfam" id="PF01549">
    <property type="entry name" value="ShK"/>
    <property type="match status" value="2"/>
</dbReference>